<feature type="domain" description="SpoVT-AbrB" evidence="8">
    <location>
        <begin position="83"/>
        <end position="126"/>
    </location>
</feature>
<keyword evidence="6 7" id="KW-0804">Transcription</keyword>
<keyword evidence="3" id="KW-0677">Repeat</keyword>
<dbReference type="PROSITE" id="PS51740">
    <property type="entry name" value="SPOVT_ABRB"/>
    <property type="match status" value="2"/>
</dbReference>
<evidence type="ECO:0000256" key="6">
    <source>
        <dbReference type="ARBA" id="ARBA00023163"/>
    </source>
</evidence>
<proteinExistence type="inferred from homology"/>
<dbReference type="InterPro" id="IPR020603">
    <property type="entry name" value="MraZ_dom"/>
</dbReference>
<dbReference type="HAMAP" id="MF_01008">
    <property type="entry name" value="MraZ"/>
    <property type="match status" value="1"/>
</dbReference>
<keyword evidence="5 7" id="KW-0238">DNA-binding</keyword>
<evidence type="ECO:0000259" key="8">
    <source>
        <dbReference type="PROSITE" id="PS51740"/>
    </source>
</evidence>
<dbReference type="CDD" id="cd16320">
    <property type="entry name" value="MraZ_N"/>
    <property type="match status" value="1"/>
</dbReference>
<feature type="domain" description="SpoVT-AbrB" evidence="8">
    <location>
        <begin position="7"/>
        <end position="52"/>
    </location>
</feature>
<gene>
    <name evidence="7" type="primary">mraZ</name>
    <name evidence="9" type="ORF">Bealeia1_00099</name>
</gene>
<comment type="subcellular location">
    <subcellularLocation>
        <location evidence="7">Cytoplasm</location>
        <location evidence="7">Nucleoid</location>
    </subcellularLocation>
</comment>
<organism evidence="9 10">
    <name type="scientific">Candidatus Bealeia paramacronuclearis</name>
    <dbReference type="NCBI Taxonomy" id="1921001"/>
    <lineage>
        <taxon>Bacteria</taxon>
        <taxon>Pseudomonadati</taxon>
        <taxon>Pseudomonadota</taxon>
        <taxon>Alphaproteobacteria</taxon>
        <taxon>Holosporales</taxon>
        <taxon>Holosporaceae</taxon>
        <taxon>Candidatus Bealeia</taxon>
    </lineage>
</organism>
<sequence>MTLFLSTYVNKIDKKGRISVPASFRQALAQQPFQGIVVFRSYKFPAIEGMGIERMQRLSASVDELDLFSDMQDDLTATIFADSQLLPFDGEGRVILPEPLLVHAGIQTEAAFVGRGATFQIWNPQAFEEQQKSARLRVQDKQATVKLRSALSGEGA</sequence>
<evidence type="ECO:0000256" key="2">
    <source>
        <dbReference type="ARBA" id="ARBA00022490"/>
    </source>
</evidence>
<dbReference type="SUPFAM" id="SSF89447">
    <property type="entry name" value="AbrB/MazE/MraZ-like"/>
    <property type="match status" value="1"/>
</dbReference>
<dbReference type="Gene3D" id="3.40.1550.20">
    <property type="entry name" value="Transcriptional regulator MraZ domain"/>
    <property type="match status" value="1"/>
</dbReference>
<dbReference type="InterPro" id="IPR037914">
    <property type="entry name" value="SpoVT-AbrB_sf"/>
</dbReference>
<dbReference type="CDD" id="cd16321">
    <property type="entry name" value="MraZ_C"/>
    <property type="match status" value="1"/>
</dbReference>
<accession>A0ABZ2C0M1</accession>
<evidence type="ECO:0000313" key="9">
    <source>
        <dbReference type="EMBL" id="WVX65933.1"/>
    </source>
</evidence>
<comment type="similarity">
    <text evidence="7">Belongs to the MraZ family.</text>
</comment>
<reference evidence="9 10" key="1">
    <citation type="journal article" date="2024" name="Environ. Microbiol.">
        <title>Novel evolutionary insights on the interactions of the Holosporales (Alphaproteobacteria) with eukaryotic hosts from comparative genomics.</title>
        <authorList>
            <person name="Giovannini M."/>
            <person name="Petroni G."/>
            <person name="Castelli M."/>
        </authorList>
    </citation>
    <scope>NUCLEOTIDE SEQUENCE [LARGE SCALE GENOMIC DNA]</scope>
    <source>
        <strain evidence="9 10">US_Bl 15I1</strain>
    </source>
</reference>
<dbReference type="Proteomes" id="UP001330434">
    <property type="component" value="Chromosome"/>
</dbReference>
<evidence type="ECO:0000256" key="7">
    <source>
        <dbReference type="HAMAP-Rule" id="MF_01008"/>
    </source>
</evidence>
<dbReference type="Pfam" id="PF02381">
    <property type="entry name" value="MraZ"/>
    <property type="match status" value="2"/>
</dbReference>
<keyword evidence="10" id="KW-1185">Reference proteome</keyword>
<evidence type="ECO:0000256" key="1">
    <source>
        <dbReference type="ARBA" id="ARBA00013860"/>
    </source>
</evidence>
<evidence type="ECO:0000256" key="4">
    <source>
        <dbReference type="ARBA" id="ARBA00023015"/>
    </source>
</evidence>
<dbReference type="InterPro" id="IPR007159">
    <property type="entry name" value="SpoVT-AbrB_dom"/>
</dbReference>
<comment type="subunit">
    <text evidence="7">Forms oligomers.</text>
</comment>
<dbReference type="EMBL" id="CP133270">
    <property type="protein sequence ID" value="WVX65933.1"/>
    <property type="molecule type" value="Genomic_DNA"/>
</dbReference>
<dbReference type="InterPro" id="IPR035642">
    <property type="entry name" value="MraZ_N"/>
</dbReference>
<keyword evidence="4 7" id="KW-0805">Transcription regulation</keyword>
<keyword evidence="2 7" id="KW-0963">Cytoplasm</keyword>
<dbReference type="InterPro" id="IPR038619">
    <property type="entry name" value="MraZ_sf"/>
</dbReference>
<dbReference type="PANTHER" id="PTHR34701:SF1">
    <property type="entry name" value="TRANSCRIPTIONAL REGULATOR MRAZ"/>
    <property type="match status" value="1"/>
</dbReference>
<dbReference type="InterPro" id="IPR035644">
    <property type="entry name" value="MraZ_C"/>
</dbReference>
<dbReference type="InterPro" id="IPR003444">
    <property type="entry name" value="MraZ"/>
</dbReference>
<evidence type="ECO:0000313" key="10">
    <source>
        <dbReference type="Proteomes" id="UP001330434"/>
    </source>
</evidence>
<dbReference type="PANTHER" id="PTHR34701">
    <property type="entry name" value="TRANSCRIPTIONAL REGULATOR MRAZ"/>
    <property type="match status" value="1"/>
</dbReference>
<dbReference type="RefSeq" id="WP_331256501.1">
    <property type="nucleotide sequence ID" value="NZ_CP133270.1"/>
</dbReference>
<name>A0ABZ2C0M1_9PROT</name>
<evidence type="ECO:0000256" key="5">
    <source>
        <dbReference type="ARBA" id="ARBA00023125"/>
    </source>
</evidence>
<protein>
    <recommendedName>
        <fullName evidence="1 7">Transcriptional regulator MraZ</fullName>
    </recommendedName>
</protein>
<evidence type="ECO:0000256" key="3">
    <source>
        <dbReference type="ARBA" id="ARBA00022737"/>
    </source>
</evidence>
<dbReference type="NCBIfam" id="NF001477">
    <property type="entry name" value="PRK00326.2-4"/>
    <property type="match status" value="1"/>
</dbReference>